<dbReference type="InterPro" id="IPR007024">
    <property type="entry name" value="BLUF_domain"/>
</dbReference>
<evidence type="ECO:0000259" key="1">
    <source>
        <dbReference type="PROSITE" id="PS50925"/>
    </source>
</evidence>
<dbReference type="Pfam" id="PF04940">
    <property type="entry name" value="BLUF"/>
    <property type="match status" value="1"/>
</dbReference>
<name>A0ABW9UW91_9SPHN</name>
<dbReference type="RefSeq" id="WP_160733674.1">
    <property type="nucleotide sequence ID" value="NZ_WTYO01000003.1"/>
</dbReference>
<accession>A0ABW9UW91</accession>
<gene>
    <name evidence="2" type="ORF">GRI72_08555</name>
</gene>
<keyword evidence="3" id="KW-1185">Reference proteome</keyword>
<protein>
    <recommendedName>
        <fullName evidence="1">BLUF domain-containing protein</fullName>
    </recommendedName>
</protein>
<feature type="domain" description="BLUF" evidence="1">
    <location>
        <begin position="22"/>
        <end position="112"/>
    </location>
</feature>
<proteinExistence type="predicted"/>
<dbReference type="SMART" id="SM01034">
    <property type="entry name" value="BLUF"/>
    <property type="match status" value="1"/>
</dbReference>
<dbReference type="InterPro" id="IPR036046">
    <property type="entry name" value="Acylphosphatase-like_dom_sf"/>
</dbReference>
<evidence type="ECO:0000313" key="3">
    <source>
        <dbReference type="Proteomes" id="UP000444401"/>
    </source>
</evidence>
<dbReference type="PROSITE" id="PS50925">
    <property type="entry name" value="BLUF"/>
    <property type="match status" value="1"/>
</dbReference>
<sequence length="150" mass="17025">MHPADPLTGTRLFSTPARRTDIRQFVYISTAPSLPEGDVAAILATAVRNNATNGITGFLLYNGRNFLQMIEGQQAELIVLMNRLARDRRHHGMVRLYDRPTQQRACPEWAMERLWLADDPAERRDAVEAILPGALEPEIRQMVVNFSRLN</sequence>
<evidence type="ECO:0000313" key="2">
    <source>
        <dbReference type="EMBL" id="MXO68875.1"/>
    </source>
</evidence>
<reference evidence="2 3" key="1">
    <citation type="submission" date="2019-12" db="EMBL/GenBank/DDBJ databases">
        <title>Genomic-based taxomic classification of the family Erythrobacteraceae.</title>
        <authorList>
            <person name="Xu L."/>
        </authorList>
    </citation>
    <scope>NUCLEOTIDE SEQUENCE [LARGE SCALE GENOMIC DNA]</scope>
    <source>
        <strain evidence="2 3">H32</strain>
    </source>
</reference>
<dbReference type="Gene3D" id="3.30.70.100">
    <property type="match status" value="1"/>
</dbReference>
<comment type="caution">
    <text evidence="2">The sequence shown here is derived from an EMBL/GenBank/DDBJ whole genome shotgun (WGS) entry which is preliminary data.</text>
</comment>
<dbReference type="Proteomes" id="UP000444401">
    <property type="component" value="Unassembled WGS sequence"/>
</dbReference>
<dbReference type="SUPFAM" id="SSF54975">
    <property type="entry name" value="Acylphosphatase/BLUF domain-like"/>
    <property type="match status" value="1"/>
</dbReference>
<organism evidence="2 3">
    <name type="scientific">Pelagerythrobacter marinus</name>
    <dbReference type="NCBI Taxonomy" id="538382"/>
    <lineage>
        <taxon>Bacteria</taxon>
        <taxon>Pseudomonadati</taxon>
        <taxon>Pseudomonadota</taxon>
        <taxon>Alphaproteobacteria</taxon>
        <taxon>Sphingomonadales</taxon>
        <taxon>Erythrobacteraceae</taxon>
        <taxon>Pelagerythrobacter</taxon>
    </lineage>
</organism>
<dbReference type="EMBL" id="WTYO01000003">
    <property type="protein sequence ID" value="MXO68875.1"/>
    <property type="molecule type" value="Genomic_DNA"/>
</dbReference>